<dbReference type="PANTHER" id="PTHR13608:SF3">
    <property type="entry name" value="ARMADILLO-LIKE HELICAL DOMAIN-CONTAINING PROTEIN 3"/>
    <property type="match status" value="1"/>
</dbReference>
<dbReference type="PANTHER" id="PTHR13608">
    <property type="entry name" value="ARMADILLO-LIKE HELICAL DOMAIN-CONTAINING PROTEIN 3"/>
    <property type="match status" value="1"/>
</dbReference>
<dbReference type="Proteomes" id="UP001437256">
    <property type="component" value="Unassembled WGS sequence"/>
</dbReference>
<proteinExistence type="predicted"/>
<gene>
    <name evidence="1" type="ORF">AAF712_004399</name>
</gene>
<name>A0ABR3A4W7_9AGAR</name>
<dbReference type="InterPro" id="IPR039868">
    <property type="entry name" value="ARMD3-like"/>
</dbReference>
<protein>
    <submittedName>
        <fullName evidence="1">Uncharacterized protein</fullName>
    </submittedName>
</protein>
<dbReference type="EMBL" id="JBBXMP010000017">
    <property type="protein sequence ID" value="KAL0068683.1"/>
    <property type="molecule type" value="Genomic_DNA"/>
</dbReference>
<comment type="caution">
    <text evidence="1">The sequence shown here is derived from an EMBL/GenBank/DDBJ whole genome shotgun (WGS) entry which is preliminary data.</text>
</comment>
<keyword evidence="2" id="KW-1185">Reference proteome</keyword>
<organism evidence="1 2">
    <name type="scientific">Marasmius tenuissimus</name>
    <dbReference type="NCBI Taxonomy" id="585030"/>
    <lineage>
        <taxon>Eukaryota</taxon>
        <taxon>Fungi</taxon>
        <taxon>Dikarya</taxon>
        <taxon>Basidiomycota</taxon>
        <taxon>Agaricomycotina</taxon>
        <taxon>Agaricomycetes</taxon>
        <taxon>Agaricomycetidae</taxon>
        <taxon>Agaricales</taxon>
        <taxon>Marasmiineae</taxon>
        <taxon>Marasmiaceae</taxon>
        <taxon>Marasmius</taxon>
    </lineage>
</organism>
<reference evidence="1 2" key="1">
    <citation type="submission" date="2024-05" db="EMBL/GenBank/DDBJ databases">
        <title>A draft genome resource for the thread blight pathogen Marasmius tenuissimus strain MS-2.</title>
        <authorList>
            <person name="Yulfo-Soto G.E."/>
            <person name="Baruah I.K."/>
            <person name="Amoako-Attah I."/>
            <person name="Bukari Y."/>
            <person name="Meinhardt L.W."/>
            <person name="Bailey B.A."/>
            <person name="Cohen S.P."/>
        </authorList>
    </citation>
    <scope>NUCLEOTIDE SEQUENCE [LARGE SCALE GENOMIC DNA]</scope>
    <source>
        <strain evidence="1 2">MS-2</strain>
    </source>
</reference>
<evidence type="ECO:0000313" key="1">
    <source>
        <dbReference type="EMBL" id="KAL0068683.1"/>
    </source>
</evidence>
<sequence>MNLRKNSVQLQSKYAVTYSRLFQGYSPAQISPNEDPSKFYTNLLGLNINRDFLVAELTKMPKEACLGNLKPIFNTLFLTFLEHARSETDTAKRGNAFETLTVLTRCILAKNLSGWEVMEIFAGGTGKSDELFMLFTGVIEETLADPSTPEHVQHQALQLALVFMCGVGQLSPGAYFLRKDLFPSLVSFMKAPETERYTFEACLLLAILANFHKSDAAKLNPYLQRIKDTDDAELMRKIYWAANFALYTAVRWVAKPTSERLVSVLTSLPHRAYQEIHNDEPEPTFTTTLGSFLASMRPDRALASTPIDPPRELFKDQ</sequence>
<evidence type="ECO:0000313" key="2">
    <source>
        <dbReference type="Proteomes" id="UP001437256"/>
    </source>
</evidence>
<accession>A0ABR3A4W7</accession>